<reference evidence="7" key="1">
    <citation type="submission" date="2022-01" db="EMBL/GenBank/DDBJ databases">
        <title>Lysobacter chinensis sp. nov., a bacterium isolated from cow dung compost.</title>
        <authorList>
            <person name="Zhou L.Y."/>
        </authorList>
    </citation>
    <scope>NUCLEOTIDE SEQUENCE [LARGE SCALE GENOMIC DNA]</scope>
    <source>
        <strain evidence="7">TLK-CK17</strain>
    </source>
</reference>
<feature type="domain" description="HTH lysR-type" evidence="5">
    <location>
        <begin position="1"/>
        <end position="60"/>
    </location>
</feature>
<dbReference type="PROSITE" id="PS50931">
    <property type="entry name" value="HTH_LYSR"/>
    <property type="match status" value="1"/>
</dbReference>
<dbReference type="RefSeq" id="WP_237052716.1">
    <property type="nucleotide sequence ID" value="NZ_JAKJPO010000001.1"/>
</dbReference>
<keyword evidence="2" id="KW-0805">Transcription regulation</keyword>
<dbReference type="InterPro" id="IPR050176">
    <property type="entry name" value="LTTR"/>
</dbReference>
<dbReference type="PANTHER" id="PTHR30579">
    <property type="entry name" value="TRANSCRIPTIONAL REGULATOR"/>
    <property type="match status" value="1"/>
</dbReference>
<keyword evidence="3" id="KW-0238">DNA-binding</keyword>
<dbReference type="Pfam" id="PF03466">
    <property type="entry name" value="LysR_substrate"/>
    <property type="match status" value="1"/>
</dbReference>
<comment type="caution">
    <text evidence="6">The sequence shown here is derived from an EMBL/GenBank/DDBJ whole genome shotgun (WGS) entry which is preliminary data.</text>
</comment>
<dbReference type="PRINTS" id="PR00039">
    <property type="entry name" value="HTHLYSR"/>
</dbReference>
<reference evidence="6 7" key="3">
    <citation type="submission" date="2022-01" db="EMBL/GenBank/DDBJ databases">
        <authorList>
            <person name="Zhou L.Y."/>
        </authorList>
    </citation>
    <scope>NUCLEOTIDE SEQUENCE [LARGE SCALE GENOMIC DNA]</scope>
    <source>
        <strain evidence="6 7">TLK-CK17</strain>
    </source>
</reference>
<protein>
    <submittedName>
        <fullName evidence="6">LysR substrate-binding domain-containing protein</fullName>
    </submittedName>
</protein>
<proteinExistence type="inferred from homology"/>
<dbReference type="Gene3D" id="1.10.10.10">
    <property type="entry name" value="Winged helix-like DNA-binding domain superfamily/Winged helix DNA-binding domain"/>
    <property type="match status" value="1"/>
</dbReference>
<evidence type="ECO:0000256" key="2">
    <source>
        <dbReference type="ARBA" id="ARBA00023015"/>
    </source>
</evidence>
<evidence type="ECO:0000313" key="7">
    <source>
        <dbReference type="Proteomes" id="UP001430796"/>
    </source>
</evidence>
<dbReference type="PANTHER" id="PTHR30579:SF7">
    <property type="entry name" value="HTH-TYPE TRANSCRIPTIONAL REGULATOR LRHA-RELATED"/>
    <property type="match status" value="1"/>
</dbReference>
<dbReference type="SUPFAM" id="SSF46785">
    <property type="entry name" value="Winged helix' DNA-binding domain"/>
    <property type="match status" value="1"/>
</dbReference>
<keyword evidence="4" id="KW-0804">Transcription</keyword>
<dbReference type="Pfam" id="PF00126">
    <property type="entry name" value="HTH_1"/>
    <property type="match status" value="1"/>
</dbReference>
<evidence type="ECO:0000259" key="5">
    <source>
        <dbReference type="PROSITE" id="PS50931"/>
    </source>
</evidence>
<evidence type="ECO:0000256" key="3">
    <source>
        <dbReference type="ARBA" id="ARBA00023125"/>
    </source>
</evidence>
<dbReference type="Proteomes" id="UP001430796">
    <property type="component" value="Unassembled WGS sequence"/>
</dbReference>
<dbReference type="InterPro" id="IPR000847">
    <property type="entry name" value="LysR_HTH_N"/>
</dbReference>
<dbReference type="InterPro" id="IPR005119">
    <property type="entry name" value="LysR_subst-bd"/>
</dbReference>
<dbReference type="SUPFAM" id="SSF53850">
    <property type="entry name" value="Periplasmic binding protein-like II"/>
    <property type="match status" value="1"/>
</dbReference>
<evidence type="ECO:0000256" key="1">
    <source>
        <dbReference type="ARBA" id="ARBA00009437"/>
    </source>
</evidence>
<comment type="similarity">
    <text evidence="1">Belongs to the LysR transcriptional regulatory family.</text>
</comment>
<dbReference type="EMBL" id="JAKJPO010000001">
    <property type="protein sequence ID" value="MCF7220324.1"/>
    <property type="molecule type" value="Genomic_DNA"/>
</dbReference>
<evidence type="ECO:0000256" key="4">
    <source>
        <dbReference type="ARBA" id="ARBA00023163"/>
    </source>
</evidence>
<dbReference type="InterPro" id="IPR036390">
    <property type="entry name" value="WH_DNA-bd_sf"/>
</dbReference>
<dbReference type="InterPro" id="IPR036388">
    <property type="entry name" value="WH-like_DNA-bd_sf"/>
</dbReference>
<organism evidence="6 7">
    <name type="scientific">Marilutibacter chinensis</name>
    <dbReference type="NCBI Taxonomy" id="2912247"/>
    <lineage>
        <taxon>Bacteria</taxon>
        <taxon>Pseudomonadati</taxon>
        <taxon>Pseudomonadota</taxon>
        <taxon>Gammaproteobacteria</taxon>
        <taxon>Lysobacterales</taxon>
        <taxon>Lysobacteraceae</taxon>
        <taxon>Marilutibacter</taxon>
    </lineage>
</organism>
<accession>A0ABS9HQ19</accession>
<reference evidence="6 7" key="2">
    <citation type="submission" date="2022-01" db="EMBL/GenBank/DDBJ databases">
        <title>Lysobacter chinensis sp. nov., a bacterium isolated from cow dung compost.</title>
        <authorList>
            <person name="Liu Y."/>
        </authorList>
    </citation>
    <scope>NUCLEOTIDE SEQUENCE [LARGE SCALE GENOMIC DNA]</scope>
    <source>
        <strain evidence="6 7">TLK-CK17</strain>
    </source>
</reference>
<keyword evidence="7" id="KW-1185">Reference proteome</keyword>
<gene>
    <name evidence="6" type="ORF">L3V18_00765</name>
</gene>
<sequence>MDFDPTLLRAFVAVHDSGGFTRAAERLHLTQSAISHQIRRLEEQAGRPLLRRTTRRLALTEDGEEFLSLAQRILDASDALTRRFHLSPVSGVIRFGVSQTFLGARLPTLLGQFARSHPCVRLEVNVASSLDFRAMVAADELDMAVVLVEPDQEDGLLLRSSRFVWSAAESYAPPTGDSLPLAFAPAPCLRRHIGLTALERAGRSWHFTFTSSSNEGLRAATLAGLGVAVMTTSELVPGLKIVDDELGLPPLPKAEYVLVRRPGERSAAAEEFVRLLQDHA</sequence>
<name>A0ABS9HQ19_9GAMM</name>
<dbReference type="Gene3D" id="3.40.190.10">
    <property type="entry name" value="Periplasmic binding protein-like II"/>
    <property type="match status" value="2"/>
</dbReference>
<evidence type="ECO:0000313" key="6">
    <source>
        <dbReference type="EMBL" id="MCF7220324.1"/>
    </source>
</evidence>